<accession>A0A6A1VW70</accession>
<comment type="caution">
    <text evidence="7">The sequence shown here is derived from an EMBL/GenBank/DDBJ whole genome shotgun (WGS) entry which is preliminary data.</text>
</comment>
<keyword evidence="3" id="KW-0333">Golgi apparatus</keyword>
<feature type="compositionally biased region" description="Polar residues" evidence="4">
    <location>
        <begin position="514"/>
        <end position="528"/>
    </location>
</feature>
<sequence>FSVEDVSDLWPLVKNEFEERLPIKKACLNNKTRNPVFVETLTAEFILTTDSRLRSRFPQEQSLFWFREPYATIVFVTCEDLDEFKTILKPRLKLIVQNDEREWFIVFVSKAHPNNDLAMKSAKKVYTKLEVEFSSKKRERCCKLDIHCIEANFWEDLESKIIESIKNTLDKRVQFYEDEIRKLSEQRFMPVWNFCNFFILKESLAFMFEIAHLYEDALREYDELELCYLETEWFFKLSAQVIQQIGIRQQNTVNVTGKQRDFGGVEHGDDQAALLKPGNKPLTQIVQEDSFREFEFRQYLFACQSKLLFKLNRPFEVASRGYPFIISFSKALALHENILPFCMREVWVITASLDLVNATASHYNDGLVAPDIEKEFYRLQGDLYSLCRVKFMRLAYLIGYGTEIERSPVNSAYLSMLPWPKPAVWPSVPSDASSEVFVKEKMILQETPRLKHFGIQRKLLPLEPSFLLREANRRRASLSAGNMFEMFEGRPAFNDGSGSDASSKISPSRKAPSSAMSRTNSSPGNFESSIDRPMRLAEIYVAAEHALQHTISNPDLWKSFSSLEEFEQKYLELTKGAANNYHRSWWKRHGVVLDGEIAAVCFKHGNIDLAARSYEKVCALYSGEGWQDLLAEVLPNLAECQKILNDQAGYLTSCVRLLSLDKDLFFTKERQAFQAEVIRLAHSEMKHPVPLDVSSLITFSGTPGPPLELCDGDPSTLSVTVWSGFPDDITLDSLSLTLMATYNGDEGVKALRSSSPIILKPGRNTITLDLPPQKPGSYVLGVITGQIGHLRFRSHSFSKGAPADSEDFMIYEKPARPILKVPYLEARVFKPRALVDLAAAISSALLINEHQWVGIIVRPINYSLKGAVLHIDTGPGLTIEGSHVIEMESYADMLQSAADVAKFDATDKDGSLAANKNFQQLRLQDGRIEFPGWANNVASILWIPIRAFNDRLARGSSSVAPQRQSIVDGMRTIALKLEFGVSHNQIFERHFILHLPSLWLICRTLAVHFTDPFYVNTRIADKCNDGTLLLQVILQSEVKATLTIYDAWLDLQDGFIHTGKGDGRPTPGFFPLVISPNSRAGILFSICLEISNAEEEGKAPRPDSILNIRYGISGDRTIGAHPPVAVESPGPENVRQDLIFRSALVLKRPVLDPCLAVGFLPLPSGGLRVGQLVSMEWRVERLKDFEDNEDSKDNDEFLYEVNANSENWMIAGRKRGHVSLSMKQGSRIVISMLCVPLVAGYVRPPQLGLPDVDESNISCNPAGPHLVCVLPPALSSSFCIPA</sequence>
<dbReference type="EMBL" id="RXIC02000022">
    <property type="protein sequence ID" value="KAB1217214.1"/>
    <property type="molecule type" value="Genomic_DNA"/>
</dbReference>
<feature type="compositionally biased region" description="Polar residues" evidence="4">
    <location>
        <begin position="496"/>
        <end position="506"/>
    </location>
</feature>
<dbReference type="InterPro" id="IPR022233">
    <property type="entry name" value="TRAPPC10/Trs130_C"/>
</dbReference>
<keyword evidence="8" id="KW-1185">Reference proteome</keyword>
<feature type="domain" description="TRAPPC10/Trs130 C-terminal" evidence="5">
    <location>
        <begin position="1167"/>
        <end position="1247"/>
    </location>
</feature>
<feature type="domain" description="TRAPPC10/Trs130 N-terminal" evidence="6">
    <location>
        <begin position="5"/>
        <end position="318"/>
    </location>
</feature>
<evidence type="ECO:0000256" key="4">
    <source>
        <dbReference type="SAM" id="MobiDB-lite"/>
    </source>
</evidence>
<dbReference type="Pfam" id="PF12584">
    <property type="entry name" value="TRAPPC10"/>
    <property type="match status" value="1"/>
</dbReference>
<evidence type="ECO:0000259" key="6">
    <source>
        <dbReference type="Pfam" id="PF23036"/>
    </source>
</evidence>
<evidence type="ECO:0000313" key="8">
    <source>
        <dbReference type="Proteomes" id="UP000516437"/>
    </source>
</evidence>
<name>A0A6A1VW70_9ROSI</name>
<protein>
    <submittedName>
        <fullName evidence="7">Trafficking protein particle complex subunit 10</fullName>
    </submittedName>
</protein>
<proteinExistence type="predicted"/>
<feature type="non-terminal residue" evidence="7">
    <location>
        <position position="1282"/>
    </location>
</feature>
<comment type="subcellular location">
    <subcellularLocation>
        <location evidence="1">Golgi apparatus</location>
    </subcellularLocation>
</comment>
<dbReference type="GO" id="GO:0034498">
    <property type="term" value="P:early endosome to Golgi transport"/>
    <property type="evidence" value="ECO:0007669"/>
    <property type="project" value="TreeGrafter"/>
</dbReference>
<reference evidence="7 8" key="1">
    <citation type="journal article" date="2019" name="Plant Biotechnol. J.">
        <title>The red bayberry genome and genetic basis of sex determination.</title>
        <authorList>
            <person name="Jia H.M."/>
            <person name="Jia H.J."/>
            <person name="Cai Q.L."/>
            <person name="Wang Y."/>
            <person name="Zhao H.B."/>
            <person name="Yang W.F."/>
            <person name="Wang G.Y."/>
            <person name="Li Y.H."/>
            <person name="Zhan D.L."/>
            <person name="Shen Y.T."/>
            <person name="Niu Q.F."/>
            <person name="Chang L."/>
            <person name="Qiu J."/>
            <person name="Zhao L."/>
            <person name="Xie H.B."/>
            <person name="Fu W.Y."/>
            <person name="Jin J."/>
            <person name="Li X.W."/>
            <person name="Jiao Y."/>
            <person name="Zhou C.C."/>
            <person name="Tu T."/>
            <person name="Chai C.Y."/>
            <person name="Gao J.L."/>
            <person name="Fan L.J."/>
            <person name="van de Weg E."/>
            <person name="Wang J.Y."/>
            <person name="Gao Z.S."/>
        </authorList>
    </citation>
    <scope>NUCLEOTIDE SEQUENCE [LARGE SCALE GENOMIC DNA]</scope>
    <source>
        <tissue evidence="7">Leaves</tissue>
    </source>
</reference>
<dbReference type="InterPro" id="IPR056913">
    <property type="entry name" value="TRAPPC10/Trs130_N"/>
</dbReference>
<gene>
    <name evidence="7" type="ORF">CJ030_MR4G021107</name>
</gene>
<dbReference type="Pfam" id="PF23036">
    <property type="entry name" value="TRAPPC10_1st"/>
    <property type="match status" value="1"/>
</dbReference>
<dbReference type="GO" id="GO:1990071">
    <property type="term" value="C:TRAPPII protein complex"/>
    <property type="evidence" value="ECO:0007669"/>
    <property type="project" value="InterPro"/>
</dbReference>
<dbReference type="InterPro" id="IPR045126">
    <property type="entry name" value="TRAPPC10/Trs130"/>
</dbReference>
<dbReference type="PANTHER" id="PTHR13251">
    <property type="entry name" value="EPILEPSY HOLOPROSENCEPHALY CANDIDATE 1/TMEM1"/>
    <property type="match status" value="1"/>
</dbReference>
<evidence type="ECO:0000256" key="1">
    <source>
        <dbReference type="ARBA" id="ARBA00004555"/>
    </source>
</evidence>
<dbReference type="OrthoDB" id="10256906at2759"/>
<evidence type="ECO:0000313" key="7">
    <source>
        <dbReference type="EMBL" id="KAB1217214.1"/>
    </source>
</evidence>
<evidence type="ECO:0000256" key="3">
    <source>
        <dbReference type="ARBA" id="ARBA00023034"/>
    </source>
</evidence>
<evidence type="ECO:0000259" key="5">
    <source>
        <dbReference type="Pfam" id="PF12584"/>
    </source>
</evidence>
<feature type="region of interest" description="Disordered" evidence="4">
    <location>
        <begin position="495"/>
        <end position="529"/>
    </location>
</feature>
<keyword evidence="2" id="KW-0813">Transport</keyword>
<evidence type="ECO:0000256" key="2">
    <source>
        <dbReference type="ARBA" id="ARBA00022448"/>
    </source>
</evidence>
<organism evidence="7 8">
    <name type="scientific">Morella rubra</name>
    <name type="common">Chinese bayberry</name>
    <dbReference type="NCBI Taxonomy" id="262757"/>
    <lineage>
        <taxon>Eukaryota</taxon>
        <taxon>Viridiplantae</taxon>
        <taxon>Streptophyta</taxon>
        <taxon>Embryophyta</taxon>
        <taxon>Tracheophyta</taxon>
        <taxon>Spermatophyta</taxon>
        <taxon>Magnoliopsida</taxon>
        <taxon>eudicotyledons</taxon>
        <taxon>Gunneridae</taxon>
        <taxon>Pentapetalae</taxon>
        <taxon>rosids</taxon>
        <taxon>fabids</taxon>
        <taxon>Fagales</taxon>
        <taxon>Myricaceae</taxon>
        <taxon>Morella</taxon>
    </lineage>
</organism>
<dbReference type="GO" id="GO:0006891">
    <property type="term" value="P:intra-Golgi vesicle-mediated transport"/>
    <property type="evidence" value="ECO:0007669"/>
    <property type="project" value="TreeGrafter"/>
</dbReference>
<dbReference type="Proteomes" id="UP000516437">
    <property type="component" value="Chromosome 4"/>
</dbReference>
<dbReference type="PANTHER" id="PTHR13251:SF3">
    <property type="entry name" value="TRAFFICKING PROTEIN PARTICLE COMPLEX SUBUNIT 10"/>
    <property type="match status" value="1"/>
</dbReference>
<dbReference type="GO" id="GO:0005829">
    <property type="term" value="C:cytosol"/>
    <property type="evidence" value="ECO:0007669"/>
    <property type="project" value="GOC"/>
</dbReference>